<feature type="chain" id="PRO_5007890674" evidence="8">
    <location>
        <begin position="27"/>
        <end position="536"/>
    </location>
</feature>
<evidence type="ECO:0000256" key="7">
    <source>
        <dbReference type="PIRSR" id="PIRSR602403-1"/>
    </source>
</evidence>
<feature type="signal peptide" evidence="8">
    <location>
        <begin position="1"/>
        <end position="26"/>
    </location>
</feature>
<evidence type="ECO:0000256" key="6">
    <source>
        <dbReference type="ARBA" id="ARBA00023033"/>
    </source>
</evidence>
<evidence type="ECO:0000256" key="8">
    <source>
        <dbReference type="SAM" id="SignalP"/>
    </source>
</evidence>
<keyword evidence="10" id="KW-1185">Reference proteome</keyword>
<keyword evidence="7" id="KW-0349">Heme</keyword>
<dbReference type="GO" id="GO:0016705">
    <property type="term" value="F:oxidoreductase activity, acting on paired donors, with incorporation or reduction of molecular oxygen"/>
    <property type="evidence" value="ECO:0007669"/>
    <property type="project" value="InterPro"/>
</dbReference>
<dbReference type="CDD" id="cd00302">
    <property type="entry name" value="cytochrome_P450"/>
    <property type="match status" value="1"/>
</dbReference>
<dbReference type="AlphaFoldDB" id="A0A167NFH9"/>
<evidence type="ECO:0000256" key="1">
    <source>
        <dbReference type="ARBA" id="ARBA00001971"/>
    </source>
</evidence>
<dbReference type="Gene3D" id="1.10.630.10">
    <property type="entry name" value="Cytochrome P450"/>
    <property type="match status" value="1"/>
</dbReference>
<evidence type="ECO:0000313" key="9">
    <source>
        <dbReference type="EMBL" id="OAD75779.1"/>
    </source>
</evidence>
<dbReference type="GO" id="GO:0004497">
    <property type="term" value="F:monooxygenase activity"/>
    <property type="evidence" value="ECO:0007669"/>
    <property type="project" value="UniProtKB-KW"/>
</dbReference>
<evidence type="ECO:0000256" key="5">
    <source>
        <dbReference type="ARBA" id="ARBA00023004"/>
    </source>
</evidence>
<accession>A0A167NFH9</accession>
<organism evidence="9 10">
    <name type="scientific">Phycomyces blakesleeanus (strain ATCC 8743b / DSM 1359 / FGSC 10004 / NBRC 33097 / NRRL 1555)</name>
    <dbReference type="NCBI Taxonomy" id="763407"/>
    <lineage>
        <taxon>Eukaryota</taxon>
        <taxon>Fungi</taxon>
        <taxon>Fungi incertae sedis</taxon>
        <taxon>Mucoromycota</taxon>
        <taxon>Mucoromycotina</taxon>
        <taxon>Mucoromycetes</taxon>
        <taxon>Mucorales</taxon>
        <taxon>Phycomycetaceae</taxon>
        <taxon>Phycomyces</taxon>
    </lineage>
</organism>
<dbReference type="VEuPathDB" id="FungiDB:PHYBLDRAFT_75851"/>
<dbReference type="InterPro" id="IPR036396">
    <property type="entry name" value="Cyt_P450_sf"/>
</dbReference>
<dbReference type="Proteomes" id="UP000077315">
    <property type="component" value="Unassembled WGS sequence"/>
</dbReference>
<reference evidence="10" key="1">
    <citation type="submission" date="2015-06" db="EMBL/GenBank/DDBJ databases">
        <title>Expansion of signal transduction pathways in fungi by whole-genome duplication.</title>
        <authorList>
            <consortium name="DOE Joint Genome Institute"/>
            <person name="Corrochano L.M."/>
            <person name="Kuo A."/>
            <person name="Marcet-Houben M."/>
            <person name="Polaino S."/>
            <person name="Salamov A."/>
            <person name="Villalobos J.M."/>
            <person name="Alvarez M.I."/>
            <person name="Avalos J."/>
            <person name="Benito E.P."/>
            <person name="Benoit I."/>
            <person name="Burger G."/>
            <person name="Camino L.P."/>
            <person name="Canovas D."/>
            <person name="Cerda-Olmedo E."/>
            <person name="Cheng J.-F."/>
            <person name="Dominguez A."/>
            <person name="Elias M."/>
            <person name="Eslava A.P."/>
            <person name="Glaser F."/>
            <person name="Grimwood J."/>
            <person name="Gutierrez G."/>
            <person name="Heitman J."/>
            <person name="Henrissat B."/>
            <person name="Iturriaga E.A."/>
            <person name="Lang B.F."/>
            <person name="Lavin J.L."/>
            <person name="Lee S."/>
            <person name="Li W."/>
            <person name="Lindquist E."/>
            <person name="Lopez-Garcia S."/>
            <person name="Luque E.M."/>
            <person name="Marcos A.T."/>
            <person name="Martin J."/>
            <person name="McCluskey K."/>
            <person name="Medina H.R."/>
            <person name="Miralles-Duran A."/>
            <person name="Miyazaki A."/>
            <person name="Munoz-Torres E."/>
            <person name="Oguiza J.A."/>
            <person name="Ohm R."/>
            <person name="Olmedo M."/>
            <person name="Orejas M."/>
            <person name="Ortiz-Castellanos L."/>
            <person name="Pisabarro A.G."/>
            <person name="Rodriguez-Romero J."/>
            <person name="Ruiz-Herrera J."/>
            <person name="Ruiz-Vazquez R."/>
            <person name="Sanz C."/>
            <person name="Schackwitz W."/>
            <person name="Schmutz J."/>
            <person name="Shahriari M."/>
            <person name="Shelest E."/>
            <person name="Silva-Franco F."/>
            <person name="Soanes D."/>
            <person name="Syed K."/>
            <person name="Tagua V.G."/>
            <person name="Talbot N.J."/>
            <person name="Thon M."/>
            <person name="De vries R.P."/>
            <person name="Wiebenga A."/>
            <person name="Yadav J.S."/>
            <person name="Braun E.L."/>
            <person name="Baker S."/>
            <person name="Garre V."/>
            <person name="Horwitz B."/>
            <person name="Torres-Martinez S."/>
            <person name="Idnurm A."/>
            <person name="Herrera-Estrella A."/>
            <person name="Gabaldon T."/>
            <person name="Grigoriev I.V."/>
        </authorList>
    </citation>
    <scope>NUCLEOTIDE SEQUENCE [LARGE SCALE GENOMIC DNA]</scope>
    <source>
        <strain evidence="10">NRRL 1555(-)</strain>
    </source>
</reference>
<evidence type="ECO:0000256" key="2">
    <source>
        <dbReference type="ARBA" id="ARBA00010617"/>
    </source>
</evidence>
<dbReference type="InterPro" id="IPR002403">
    <property type="entry name" value="Cyt_P450_E_grp-IV"/>
</dbReference>
<dbReference type="SUPFAM" id="SSF48264">
    <property type="entry name" value="Cytochrome P450"/>
    <property type="match status" value="1"/>
</dbReference>
<dbReference type="Pfam" id="PF00067">
    <property type="entry name" value="p450"/>
    <property type="match status" value="1"/>
</dbReference>
<evidence type="ECO:0000313" key="10">
    <source>
        <dbReference type="Proteomes" id="UP000077315"/>
    </source>
</evidence>
<evidence type="ECO:0000256" key="3">
    <source>
        <dbReference type="ARBA" id="ARBA00022723"/>
    </source>
</evidence>
<keyword evidence="4" id="KW-0560">Oxidoreductase</keyword>
<dbReference type="GeneID" id="29004008"/>
<dbReference type="GO" id="GO:0020037">
    <property type="term" value="F:heme binding"/>
    <property type="evidence" value="ECO:0007669"/>
    <property type="project" value="InterPro"/>
</dbReference>
<comment type="cofactor">
    <cofactor evidence="1 7">
        <name>heme</name>
        <dbReference type="ChEBI" id="CHEBI:30413"/>
    </cofactor>
</comment>
<keyword evidence="5 7" id="KW-0408">Iron</keyword>
<dbReference type="InterPro" id="IPR001128">
    <property type="entry name" value="Cyt_P450"/>
</dbReference>
<gene>
    <name evidence="9" type="ORF">PHYBLDRAFT_75851</name>
</gene>
<dbReference type="PANTHER" id="PTHR24303:SF31">
    <property type="entry name" value="CYTOCHROME P450 307A1-RELATED"/>
    <property type="match status" value="1"/>
</dbReference>
<sequence length="536" mass="60455">MGSAVSILSATAFSWLISQLMTGVLWDGKNQDGTPKNPWAPSPSNQPYIWNAYDEVAERQYRAFTDWAKELGALISVKIGQKRMVVLNSGSLVQESFVRLEQNNSARSIRDGVEVLMTDSGKTVFAAPFEIYWVRIRRAIAIIIGAAYIAKFDGLFSAQAAKLSQGIQFEKSSKNGKPIDAEHLRQLVNLIAMDTSLAIVVGQTNTDPATMLLISEKCREIEAIQANKWYQYGHFINIIQSTYSFLALMRKSLTAIAQRNDLLEVFLEWTSPFIANRGDQTVEVRTIAESLLTILPSKNDPEPAQLTADQVIVNLIHITLHSYKNLSSALFTLIQRLASLPELQERIYAEVLSVKDKEGTLDDWPLIGALINESMRFEPPMRMYSHTSRVEHDILDGEDKPFRIDDGTEIIANLDAIHFDEQYYAEPHTFNPDRFLVKEKKSVSILDKRTERNDDNKKSKNKFMPARDHLAFGAGRRKCQGAKASERMLAATVARLVKSYKLEGGDANVKVDYHSNIWSWTGRTETKGDEIKFISR</sequence>
<comment type="similarity">
    <text evidence="2">Belongs to the cytochrome P450 family.</text>
</comment>
<keyword evidence="8" id="KW-0732">Signal</keyword>
<keyword evidence="3 7" id="KW-0479">Metal-binding</keyword>
<protein>
    <submittedName>
        <fullName evidence="9">CYP5209 protein</fullName>
    </submittedName>
</protein>
<keyword evidence="6" id="KW-0503">Monooxygenase</keyword>
<dbReference type="OrthoDB" id="1470350at2759"/>
<dbReference type="STRING" id="763407.A0A167NFH9"/>
<feature type="binding site" description="axial binding residue" evidence="7">
    <location>
        <position position="479"/>
    </location>
    <ligand>
        <name>heme</name>
        <dbReference type="ChEBI" id="CHEBI:30413"/>
    </ligand>
    <ligandPart>
        <name>Fe</name>
        <dbReference type="ChEBI" id="CHEBI:18248"/>
    </ligandPart>
</feature>
<dbReference type="RefSeq" id="XP_018293819.1">
    <property type="nucleotide sequence ID" value="XM_018443102.1"/>
</dbReference>
<proteinExistence type="inferred from homology"/>
<name>A0A167NFH9_PHYB8</name>
<dbReference type="InParanoid" id="A0A167NFH9"/>
<dbReference type="PRINTS" id="PR00465">
    <property type="entry name" value="EP450IV"/>
</dbReference>
<dbReference type="GO" id="GO:0005506">
    <property type="term" value="F:iron ion binding"/>
    <property type="evidence" value="ECO:0007669"/>
    <property type="project" value="InterPro"/>
</dbReference>
<dbReference type="EMBL" id="KV440976">
    <property type="protein sequence ID" value="OAD75779.1"/>
    <property type="molecule type" value="Genomic_DNA"/>
</dbReference>
<evidence type="ECO:0000256" key="4">
    <source>
        <dbReference type="ARBA" id="ARBA00023002"/>
    </source>
</evidence>
<dbReference type="PANTHER" id="PTHR24303">
    <property type="entry name" value="HEME-BINDING MONOOXYGENASE FAMILY"/>
    <property type="match status" value="1"/>
</dbReference>